<comment type="subcellular location">
    <subcellularLocation>
        <location evidence="1">Nucleus</location>
    </subcellularLocation>
</comment>
<dbReference type="PANTHER" id="PTHR11793:SF7">
    <property type="entry name" value="TRANSCRIPTION FACTOR E2-ALPHA"/>
    <property type="match status" value="1"/>
</dbReference>
<evidence type="ECO:0000256" key="3">
    <source>
        <dbReference type="ARBA" id="ARBA00023125"/>
    </source>
</evidence>
<dbReference type="EMBL" id="NBAG03000535">
    <property type="protein sequence ID" value="PNI16736.1"/>
    <property type="molecule type" value="Genomic_DNA"/>
</dbReference>
<keyword evidence="3" id="KW-0238">DNA-binding</keyword>
<reference evidence="7 8" key="1">
    <citation type="submission" date="2017-12" db="EMBL/GenBank/DDBJ databases">
        <title>High-resolution comparative analysis of great ape genomes.</title>
        <authorList>
            <person name="Pollen A."/>
            <person name="Hastie A."/>
            <person name="Hormozdiari F."/>
            <person name="Dougherty M."/>
            <person name="Liu R."/>
            <person name="Chaisson M."/>
            <person name="Hoppe E."/>
            <person name="Hill C."/>
            <person name="Pang A."/>
            <person name="Hillier L."/>
            <person name="Baker C."/>
            <person name="Armstrong J."/>
            <person name="Shendure J."/>
            <person name="Paten B."/>
            <person name="Wilson R."/>
            <person name="Chao H."/>
            <person name="Schneider V."/>
            <person name="Ventura M."/>
            <person name="Kronenberg Z."/>
            <person name="Murali S."/>
            <person name="Gordon D."/>
            <person name="Cantsilieris S."/>
            <person name="Munson K."/>
            <person name="Nelson B."/>
            <person name="Raja A."/>
            <person name="Underwood J."/>
            <person name="Diekhans M."/>
            <person name="Fiddes I."/>
            <person name="Haussler D."/>
            <person name="Eichler E."/>
        </authorList>
    </citation>
    <scope>NUCLEOTIDE SEQUENCE [LARGE SCALE GENOMIC DNA]</scope>
    <source>
        <strain evidence="7">Yerkes chimp pedigree #C0471</strain>
    </source>
</reference>
<name>A0A2J8J1U6_PANTR</name>
<evidence type="ECO:0000256" key="4">
    <source>
        <dbReference type="ARBA" id="ARBA00023163"/>
    </source>
</evidence>
<evidence type="ECO:0000256" key="1">
    <source>
        <dbReference type="ARBA" id="ARBA00004123"/>
    </source>
</evidence>
<feature type="region of interest" description="Disordered" evidence="6">
    <location>
        <begin position="1"/>
        <end position="96"/>
    </location>
</feature>
<evidence type="ECO:0000313" key="8">
    <source>
        <dbReference type="Proteomes" id="UP000236370"/>
    </source>
</evidence>
<protein>
    <submittedName>
        <fullName evidence="7">TCF3 isoform 12</fullName>
    </submittedName>
</protein>
<keyword evidence="2" id="KW-0805">Transcription regulation</keyword>
<keyword evidence="4" id="KW-0804">Transcription</keyword>
<dbReference type="AlphaFoldDB" id="A0A2J8J1U6"/>
<dbReference type="InterPro" id="IPR051098">
    <property type="entry name" value="NeuroDiff_E-box_TFs"/>
</dbReference>
<proteinExistence type="predicted"/>
<dbReference type="PANTHER" id="PTHR11793">
    <property type="entry name" value="BASIC HELIX-LOOP-HELIX TRANSCRIPTION FACTOR"/>
    <property type="match status" value="1"/>
</dbReference>
<feature type="non-terminal residue" evidence="7">
    <location>
        <position position="1"/>
    </location>
</feature>
<feature type="non-terminal residue" evidence="7">
    <location>
        <position position="96"/>
    </location>
</feature>
<sequence>IYSPDHSSNNFSSSPSTPVGSPQGLAGTSQWPRAGAPGALSPSYDGGLHGLVGGSHPEDGLAGSTSLMHNHAALPSQPGTLPDLSRPPDSYSGLGR</sequence>
<dbReference type="GO" id="GO:0006355">
    <property type="term" value="P:regulation of DNA-templated transcription"/>
    <property type="evidence" value="ECO:0007669"/>
    <property type="project" value="UniProtKB-ARBA"/>
</dbReference>
<gene>
    <name evidence="7" type="ORF">CK820_G0051290</name>
</gene>
<evidence type="ECO:0000256" key="5">
    <source>
        <dbReference type="ARBA" id="ARBA00023242"/>
    </source>
</evidence>
<organism evidence="7 8">
    <name type="scientific">Pan troglodytes</name>
    <name type="common">Chimpanzee</name>
    <dbReference type="NCBI Taxonomy" id="9598"/>
    <lineage>
        <taxon>Eukaryota</taxon>
        <taxon>Metazoa</taxon>
        <taxon>Chordata</taxon>
        <taxon>Craniata</taxon>
        <taxon>Vertebrata</taxon>
        <taxon>Euteleostomi</taxon>
        <taxon>Mammalia</taxon>
        <taxon>Eutheria</taxon>
        <taxon>Euarchontoglires</taxon>
        <taxon>Primates</taxon>
        <taxon>Haplorrhini</taxon>
        <taxon>Catarrhini</taxon>
        <taxon>Hominidae</taxon>
        <taxon>Pan</taxon>
    </lineage>
</organism>
<dbReference type="Proteomes" id="UP000236370">
    <property type="component" value="Unassembled WGS sequence"/>
</dbReference>
<accession>A0A2J8J1U6</accession>
<dbReference type="GO" id="GO:0005634">
    <property type="term" value="C:nucleus"/>
    <property type="evidence" value="ECO:0007669"/>
    <property type="project" value="UniProtKB-SubCell"/>
</dbReference>
<dbReference type="GO" id="GO:0003677">
    <property type="term" value="F:DNA binding"/>
    <property type="evidence" value="ECO:0007669"/>
    <property type="project" value="UniProtKB-KW"/>
</dbReference>
<comment type="caution">
    <text evidence="7">The sequence shown here is derived from an EMBL/GenBank/DDBJ whole genome shotgun (WGS) entry which is preliminary data.</text>
</comment>
<keyword evidence="5" id="KW-0539">Nucleus</keyword>
<evidence type="ECO:0000256" key="2">
    <source>
        <dbReference type="ARBA" id="ARBA00023015"/>
    </source>
</evidence>
<evidence type="ECO:0000313" key="7">
    <source>
        <dbReference type="EMBL" id="PNI16736.1"/>
    </source>
</evidence>
<evidence type="ECO:0000256" key="6">
    <source>
        <dbReference type="SAM" id="MobiDB-lite"/>
    </source>
</evidence>
<feature type="compositionally biased region" description="Low complexity" evidence="6">
    <location>
        <begin position="1"/>
        <end position="16"/>
    </location>
</feature>